<dbReference type="HAMAP" id="MF_00088">
    <property type="entry name" value="KhpA"/>
    <property type="match status" value="1"/>
</dbReference>
<dbReference type="EMBL" id="FXBJ01000002">
    <property type="protein sequence ID" value="SMH37860.1"/>
    <property type="molecule type" value="Genomic_DNA"/>
</dbReference>
<dbReference type="CDD" id="cd22533">
    <property type="entry name" value="KH-II_YlqC-like"/>
    <property type="match status" value="1"/>
</dbReference>
<keyword evidence="3" id="KW-0133">Cell shape</keyword>
<dbReference type="GO" id="GO:0009252">
    <property type="term" value="P:peptidoglycan biosynthetic process"/>
    <property type="evidence" value="ECO:0007669"/>
    <property type="project" value="UniProtKB-UniRule"/>
</dbReference>
<dbReference type="PANTHER" id="PTHR34654">
    <property type="entry name" value="UPF0109 PROTEIN SCO5592"/>
    <property type="match status" value="1"/>
</dbReference>
<keyword evidence="3" id="KW-0961">Cell wall biogenesis/degradation</keyword>
<sequence length="83" mass="9476">MADMNELILTIVRPLVSYPEKLIIDVVEKDDFLEYQLSVHPDDIGRLIGKKGRVAKAIRTIIYSVKVEGPKRIRLIIQNSENS</sequence>
<dbReference type="GO" id="GO:0003723">
    <property type="term" value="F:RNA binding"/>
    <property type="evidence" value="ECO:0007669"/>
    <property type="project" value="UniProtKB-UniRule"/>
</dbReference>
<comment type="subunit">
    <text evidence="3">Forms a complex with KhpB.</text>
</comment>
<evidence type="ECO:0000256" key="3">
    <source>
        <dbReference type="HAMAP-Rule" id="MF_00088"/>
    </source>
</evidence>
<dbReference type="Gene3D" id="3.30.300.20">
    <property type="match status" value="1"/>
</dbReference>
<keyword evidence="2 3" id="KW-0694">RNA-binding</keyword>
<comment type="function">
    <text evidence="3">A probable RNA chaperone. Forms a complex with KhpB which binds to cellular RNA and controls its expression. Plays a role in peptidoglycan (PG) homeostasis and cell length regulation.</text>
</comment>
<dbReference type="Pfam" id="PF13083">
    <property type="entry name" value="KH_KhpA-B"/>
    <property type="match status" value="1"/>
</dbReference>
<dbReference type="GO" id="GO:0005737">
    <property type="term" value="C:cytoplasm"/>
    <property type="evidence" value="ECO:0007669"/>
    <property type="project" value="UniProtKB-SubCell"/>
</dbReference>
<dbReference type="GO" id="GO:0008360">
    <property type="term" value="P:regulation of cell shape"/>
    <property type="evidence" value="ECO:0007669"/>
    <property type="project" value="UniProtKB-KW"/>
</dbReference>
<keyword evidence="1 3" id="KW-0963">Cytoplasm</keyword>
<evidence type="ECO:0000313" key="5">
    <source>
        <dbReference type="Proteomes" id="UP000193435"/>
    </source>
</evidence>
<gene>
    <name evidence="3" type="primary">khpA</name>
    <name evidence="4" type="ORF">SAMN04488700_2071</name>
</gene>
<dbReference type="Proteomes" id="UP000193435">
    <property type="component" value="Unassembled WGS sequence"/>
</dbReference>
<dbReference type="RefSeq" id="WP_085560113.1">
    <property type="nucleotide sequence ID" value="NZ_FOAH01000013.1"/>
</dbReference>
<dbReference type="STRING" id="1073423.SAMN04488700_2071"/>
<dbReference type="InterPro" id="IPR009019">
    <property type="entry name" value="KH_sf_prok-type"/>
</dbReference>
<name>A0A1X7NJ41_9LACT</name>
<protein>
    <recommendedName>
        <fullName evidence="3">RNA-binding protein KhpA</fullName>
    </recommendedName>
    <alternativeName>
        <fullName evidence="3">KH-domain protein A</fullName>
    </alternativeName>
</protein>
<dbReference type="AlphaFoldDB" id="A0A1X7NJ41"/>
<dbReference type="InterPro" id="IPR020627">
    <property type="entry name" value="KhpA"/>
</dbReference>
<dbReference type="SUPFAM" id="SSF54814">
    <property type="entry name" value="Prokaryotic type KH domain (KH-domain type II)"/>
    <property type="match status" value="1"/>
</dbReference>
<evidence type="ECO:0000256" key="2">
    <source>
        <dbReference type="ARBA" id="ARBA00022884"/>
    </source>
</evidence>
<dbReference type="PANTHER" id="PTHR34654:SF1">
    <property type="entry name" value="RNA-BINDING PROTEIN KHPA"/>
    <property type="match status" value="1"/>
</dbReference>
<proteinExistence type="inferred from homology"/>
<accession>A0A1X7NJ41</accession>
<reference evidence="4 5" key="1">
    <citation type="submission" date="2017-04" db="EMBL/GenBank/DDBJ databases">
        <authorList>
            <person name="Afonso C.L."/>
            <person name="Miller P.J."/>
            <person name="Scott M.A."/>
            <person name="Spackman E."/>
            <person name="Goraichik I."/>
            <person name="Dimitrov K.M."/>
            <person name="Suarez D.L."/>
            <person name="Swayne D.E."/>
        </authorList>
    </citation>
    <scope>NUCLEOTIDE SEQUENCE [LARGE SCALE GENOMIC DNA]</scope>
    <source>
        <strain evidence="4 5">LMG26642</strain>
    </source>
</reference>
<comment type="subcellular location">
    <subcellularLocation>
        <location evidence="3">Cytoplasm</location>
    </subcellularLocation>
</comment>
<evidence type="ECO:0000256" key="1">
    <source>
        <dbReference type="ARBA" id="ARBA00022490"/>
    </source>
</evidence>
<evidence type="ECO:0000313" key="4">
    <source>
        <dbReference type="EMBL" id="SMH37860.1"/>
    </source>
</evidence>
<organism evidence="4 5">
    <name type="scientific">Carnobacterium iners</name>
    <dbReference type="NCBI Taxonomy" id="1073423"/>
    <lineage>
        <taxon>Bacteria</taxon>
        <taxon>Bacillati</taxon>
        <taxon>Bacillota</taxon>
        <taxon>Bacilli</taxon>
        <taxon>Lactobacillales</taxon>
        <taxon>Carnobacteriaceae</taxon>
        <taxon>Carnobacterium</taxon>
    </lineage>
</organism>
<comment type="similarity">
    <text evidence="3">Belongs to the KhpA RNA-binding protein family.</text>
</comment>
<dbReference type="InterPro" id="IPR015946">
    <property type="entry name" value="KH_dom-like_a/b"/>
</dbReference>
<dbReference type="GO" id="GO:0071555">
    <property type="term" value="P:cell wall organization"/>
    <property type="evidence" value="ECO:0007669"/>
    <property type="project" value="UniProtKB-KW"/>
</dbReference>
<dbReference type="OrthoDB" id="9812389at2"/>
<keyword evidence="3" id="KW-0143">Chaperone</keyword>
<keyword evidence="5" id="KW-1185">Reference proteome</keyword>